<evidence type="ECO:0000256" key="3">
    <source>
        <dbReference type="ARBA" id="ARBA00022833"/>
    </source>
</evidence>
<keyword evidence="3" id="KW-0862">Zinc</keyword>
<dbReference type="Pfam" id="PF05180">
    <property type="entry name" value="zf-DNL"/>
    <property type="match status" value="1"/>
</dbReference>
<keyword evidence="1" id="KW-0479">Metal-binding</keyword>
<dbReference type="EMBL" id="JANBOJ010000024">
    <property type="protein sequence ID" value="KAJ1724674.1"/>
    <property type="molecule type" value="Genomic_DNA"/>
</dbReference>
<sequence>MPMAHRLRFAPANAAITRRLKSTLPSSPTAAADPSQARMLIGFTCKVCNHRQHKTMSKQAYTKGVVLMQCDQCKNRHLIADHLGWFRNSAVTVQDIMREKGEDVRHLQDIGLLDNIEAEHVHNALASDSDTGSDPNRDHRHHHKPSADLPAPSKD</sequence>
<evidence type="ECO:0000256" key="4">
    <source>
        <dbReference type="PROSITE-ProRule" id="PRU00834"/>
    </source>
</evidence>
<dbReference type="GO" id="GO:0005739">
    <property type="term" value="C:mitochondrion"/>
    <property type="evidence" value="ECO:0007669"/>
    <property type="project" value="TreeGrafter"/>
</dbReference>
<comment type="caution">
    <text evidence="7">The sequence shown here is derived from an EMBL/GenBank/DDBJ whole genome shotgun (WGS) entry which is preliminary data.</text>
</comment>
<dbReference type="GO" id="GO:0051087">
    <property type="term" value="F:protein-folding chaperone binding"/>
    <property type="evidence" value="ECO:0007669"/>
    <property type="project" value="TreeGrafter"/>
</dbReference>
<dbReference type="GO" id="GO:0008270">
    <property type="term" value="F:zinc ion binding"/>
    <property type="evidence" value="ECO:0007669"/>
    <property type="project" value="UniProtKB-KW"/>
</dbReference>
<dbReference type="AlphaFoldDB" id="A0A9W8CT69"/>
<evidence type="ECO:0000256" key="1">
    <source>
        <dbReference type="ARBA" id="ARBA00022723"/>
    </source>
</evidence>
<dbReference type="PROSITE" id="PS51501">
    <property type="entry name" value="ZF_DNL"/>
    <property type="match status" value="1"/>
</dbReference>
<keyword evidence="2 4" id="KW-0863">Zinc-finger</keyword>
<protein>
    <recommendedName>
        <fullName evidence="6">DNL-type domain-containing protein</fullName>
    </recommendedName>
</protein>
<dbReference type="GO" id="GO:0030150">
    <property type="term" value="P:protein import into mitochondrial matrix"/>
    <property type="evidence" value="ECO:0007669"/>
    <property type="project" value="TreeGrafter"/>
</dbReference>
<dbReference type="InterPro" id="IPR024158">
    <property type="entry name" value="Mt_import_TIM15"/>
</dbReference>
<dbReference type="PANTHER" id="PTHR20922">
    <property type="entry name" value="DNL-TYPE ZINC FINGER PROTEIN"/>
    <property type="match status" value="1"/>
</dbReference>
<feature type="region of interest" description="Disordered" evidence="5">
    <location>
        <begin position="126"/>
        <end position="155"/>
    </location>
</feature>
<evidence type="ECO:0000313" key="8">
    <source>
        <dbReference type="Proteomes" id="UP001149813"/>
    </source>
</evidence>
<evidence type="ECO:0000256" key="2">
    <source>
        <dbReference type="ARBA" id="ARBA00022771"/>
    </source>
</evidence>
<keyword evidence="8" id="KW-1185">Reference proteome</keyword>
<evidence type="ECO:0000259" key="6">
    <source>
        <dbReference type="PROSITE" id="PS51501"/>
    </source>
</evidence>
<accession>A0A9W8CT69</accession>
<organism evidence="7 8">
    <name type="scientific">Coemansia erecta</name>
    <dbReference type="NCBI Taxonomy" id="147472"/>
    <lineage>
        <taxon>Eukaryota</taxon>
        <taxon>Fungi</taxon>
        <taxon>Fungi incertae sedis</taxon>
        <taxon>Zoopagomycota</taxon>
        <taxon>Kickxellomycotina</taxon>
        <taxon>Kickxellomycetes</taxon>
        <taxon>Kickxellales</taxon>
        <taxon>Kickxellaceae</taxon>
        <taxon>Coemansia</taxon>
    </lineage>
</organism>
<evidence type="ECO:0000313" key="7">
    <source>
        <dbReference type="EMBL" id="KAJ1724674.1"/>
    </source>
</evidence>
<feature type="domain" description="DNL-type" evidence="6">
    <location>
        <begin position="34"/>
        <end position="129"/>
    </location>
</feature>
<evidence type="ECO:0000256" key="5">
    <source>
        <dbReference type="SAM" id="MobiDB-lite"/>
    </source>
</evidence>
<dbReference type="PANTHER" id="PTHR20922:SF13">
    <property type="entry name" value="DNL-TYPE ZINC FINGER PROTEIN"/>
    <property type="match status" value="1"/>
</dbReference>
<name>A0A9W8CT69_9FUNG</name>
<gene>
    <name evidence="7" type="ORF">LPJ53_001102</name>
</gene>
<reference evidence="7" key="1">
    <citation type="submission" date="2022-07" db="EMBL/GenBank/DDBJ databases">
        <title>Phylogenomic reconstructions and comparative analyses of Kickxellomycotina fungi.</title>
        <authorList>
            <person name="Reynolds N.K."/>
            <person name="Stajich J.E."/>
            <person name="Barry K."/>
            <person name="Grigoriev I.V."/>
            <person name="Crous P."/>
            <person name="Smith M.E."/>
        </authorList>
    </citation>
    <scope>NUCLEOTIDE SEQUENCE</scope>
    <source>
        <strain evidence="7">NBRC 32514</strain>
    </source>
</reference>
<dbReference type="GO" id="GO:0006457">
    <property type="term" value="P:protein folding"/>
    <property type="evidence" value="ECO:0007669"/>
    <property type="project" value="TreeGrafter"/>
</dbReference>
<dbReference type="Proteomes" id="UP001149813">
    <property type="component" value="Unassembled WGS sequence"/>
</dbReference>
<dbReference type="OrthoDB" id="512667at2759"/>
<dbReference type="GO" id="GO:0050821">
    <property type="term" value="P:protein stabilization"/>
    <property type="evidence" value="ECO:0007669"/>
    <property type="project" value="TreeGrafter"/>
</dbReference>
<dbReference type="InterPro" id="IPR007853">
    <property type="entry name" value="Znf_DNL-typ"/>
</dbReference>
<proteinExistence type="predicted"/>